<dbReference type="AlphaFoldDB" id="A0AAV5FLJ8"/>
<evidence type="ECO:0000313" key="1">
    <source>
        <dbReference type="EMBL" id="GJN35472.1"/>
    </source>
</evidence>
<dbReference type="EMBL" id="BQKI01000088">
    <property type="protein sequence ID" value="GJN35472.1"/>
    <property type="molecule type" value="Genomic_DNA"/>
</dbReference>
<dbReference type="PANTHER" id="PTHR31264">
    <property type="entry name" value="OS07G0554500 PROTEIN-RELATED"/>
    <property type="match status" value="1"/>
</dbReference>
<accession>A0AAV5FLJ8</accession>
<name>A0AAV5FLJ8_ELECO</name>
<gene>
    <name evidence="1" type="primary">gb24253</name>
    <name evidence="1" type="ORF">PR202_gb24253</name>
</gene>
<protein>
    <submittedName>
        <fullName evidence="1">Uncharacterized protein</fullName>
    </submittedName>
</protein>
<organism evidence="1 2">
    <name type="scientific">Eleusine coracana subsp. coracana</name>
    <dbReference type="NCBI Taxonomy" id="191504"/>
    <lineage>
        <taxon>Eukaryota</taxon>
        <taxon>Viridiplantae</taxon>
        <taxon>Streptophyta</taxon>
        <taxon>Embryophyta</taxon>
        <taxon>Tracheophyta</taxon>
        <taxon>Spermatophyta</taxon>
        <taxon>Magnoliopsida</taxon>
        <taxon>Liliopsida</taxon>
        <taxon>Poales</taxon>
        <taxon>Poaceae</taxon>
        <taxon>PACMAD clade</taxon>
        <taxon>Chloridoideae</taxon>
        <taxon>Cynodonteae</taxon>
        <taxon>Eleusininae</taxon>
        <taxon>Eleusine</taxon>
    </lineage>
</organism>
<reference evidence="1" key="2">
    <citation type="submission" date="2021-12" db="EMBL/GenBank/DDBJ databases">
        <title>Resequencing data analysis of finger millet.</title>
        <authorList>
            <person name="Hatakeyama M."/>
            <person name="Aluri S."/>
            <person name="Balachadran M.T."/>
            <person name="Sivarajan S.R."/>
            <person name="Poveda L."/>
            <person name="Shimizu-Inatsugi R."/>
            <person name="Schlapbach R."/>
            <person name="Sreeman S.M."/>
            <person name="Shimizu K.K."/>
        </authorList>
    </citation>
    <scope>NUCLEOTIDE SEQUENCE</scope>
</reference>
<proteinExistence type="predicted"/>
<reference evidence="1" key="1">
    <citation type="journal article" date="2018" name="DNA Res.">
        <title>Multiple hybrid de novo genome assembly of finger millet, an orphan allotetraploid crop.</title>
        <authorList>
            <person name="Hatakeyama M."/>
            <person name="Aluri S."/>
            <person name="Balachadran M.T."/>
            <person name="Sivarajan S.R."/>
            <person name="Patrignani A."/>
            <person name="Gruter S."/>
            <person name="Poveda L."/>
            <person name="Shimizu-Inatsugi R."/>
            <person name="Baeten J."/>
            <person name="Francoijs K.J."/>
            <person name="Nataraja K.N."/>
            <person name="Reddy Y.A.N."/>
            <person name="Phadnis S."/>
            <person name="Ravikumar R.L."/>
            <person name="Schlapbach R."/>
            <person name="Sreeman S.M."/>
            <person name="Shimizu K.K."/>
        </authorList>
    </citation>
    <scope>NUCLEOTIDE SEQUENCE</scope>
</reference>
<sequence length="178" mass="20363">MHGTCTQKFDPFLAPAGEEEEESSIQVFCNVVCTHKLGTFLFSALTGGWRFITSFSLVDHIWMRYPELVTRCYAYKCFFWVSRVSCVEVMLVLDMGEMEFSVVGLGLSLRSKTQDRLTVKRGGRLGLFIIQHRMLYLYSNSWEGNALGLKIGNSAIQFHCPTIIFVSFQEPLQRDTYS</sequence>
<evidence type="ECO:0000313" key="2">
    <source>
        <dbReference type="Proteomes" id="UP001054889"/>
    </source>
</evidence>
<comment type="caution">
    <text evidence="1">The sequence shown here is derived from an EMBL/GenBank/DDBJ whole genome shotgun (WGS) entry which is preliminary data.</text>
</comment>
<dbReference type="PANTHER" id="PTHR31264:SF7">
    <property type="entry name" value="F-BOX DOMAIN CONTAINING PROTEIN, EXPRESSED"/>
    <property type="match status" value="1"/>
</dbReference>
<dbReference type="Proteomes" id="UP001054889">
    <property type="component" value="Unassembled WGS sequence"/>
</dbReference>
<keyword evidence="2" id="KW-1185">Reference proteome</keyword>